<dbReference type="RefSeq" id="WP_063739850.1">
    <property type="nucleotide sequence ID" value="NZ_BAAAUZ010000024.1"/>
</dbReference>
<dbReference type="Pfam" id="PF00106">
    <property type="entry name" value="adh_short"/>
    <property type="match status" value="1"/>
</dbReference>
<comment type="caution">
    <text evidence="5">The sequence shown here is derived from an EMBL/GenBank/DDBJ whole genome shotgun (WGS) entry which is preliminary data.</text>
</comment>
<feature type="domain" description="Ketoreductase" evidence="4">
    <location>
        <begin position="8"/>
        <end position="199"/>
    </location>
</feature>
<accession>A0A9W6L6N2</accession>
<dbReference type="InterPro" id="IPR051687">
    <property type="entry name" value="Peroxisomal_Beta-Oxidation"/>
</dbReference>
<dbReference type="InterPro" id="IPR036291">
    <property type="entry name" value="NAD(P)-bd_dom_sf"/>
</dbReference>
<name>A0A9W6L6N2_9PSEU</name>
<dbReference type="SUPFAM" id="SSF51735">
    <property type="entry name" value="NAD(P)-binding Rossmann-fold domains"/>
    <property type="match status" value="1"/>
</dbReference>
<organism evidence="5 6">
    <name type="scientific">Pseudonocardia halophobica</name>
    <dbReference type="NCBI Taxonomy" id="29401"/>
    <lineage>
        <taxon>Bacteria</taxon>
        <taxon>Bacillati</taxon>
        <taxon>Actinomycetota</taxon>
        <taxon>Actinomycetes</taxon>
        <taxon>Pseudonocardiales</taxon>
        <taxon>Pseudonocardiaceae</taxon>
        <taxon>Pseudonocardia</taxon>
    </lineage>
</organism>
<dbReference type="InterPro" id="IPR002347">
    <property type="entry name" value="SDR_fam"/>
</dbReference>
<dbReference type="PRINTS" id="PR00080">
    <property type="entry name" value="SDRFAMILY"/>
</dbReference>
<reference evidence="5" key="1">
    <citation type="journal article" date="2014" name="Int. J. Syst. Evol. Microbiol.">
        <title>Complete genome sequence of Corynebacterium casei LMG S-19264T (=DSM 44701T), isolated from a smear-ripened cheese.</title>
        <authorList>
            <consortium name="US DOE Joint Genome Institute (JGI-PGF)"/>
            <person name="Walter F."/>
            <person name="Albersmeier A."/>
            <person name="Kalinowski J."/>
            <person name="Ruckert C."/>
        </authorList>
    </citation>
    <scope>NUCLEOTIDE SEQUENCE</scope>
    <source>
        <strain evidence="5">VKM Ac-1069</strain>
    </source>
</reference>
<evidence type="ECO:0000256" key="3">
    <source>
        <dbReference type="RuleBase" id="RU000363"/>
    </source>
</evidence>
<sequence>MTFDLQGRVALVTGGARGLGRAHARALAARGAAVVVADDGSTLDGAAGEPGAAAAVVDELVASGGRAVACVADVGTEAGARTAVETALAEFGRLDALVANAGVLRDRSVAKMTADDVDTVLRVHLAGSMYCVLQAWPALKESGSGRIVLTSSASGLYGNFGQANYAAAKSGMLGLGSTLALEGERYGIRTNVIAPVARTRMTEPLMPPELLAGLDPARVSGLVAYLSSADCGESGSVFEIGGGLVARVRIVESDAVALPDPEDPAGDAAIVEAVAALAELPPGRAYPSSSAALARIMEAAGSVATS</sequence>
<dbReference type="InterPro" id="IPR020904">
    <property type="entry name" value="Sc_DH/Rdtase_CS"/>
</dbReference>
<proteinExistence type="inferred from homology"/>
<reference evidence="5" key="2">
    <citation type="submission" date="2023-01" db="EMBL/GenBank/DDBJ databases">
        <authorList>
            <person name="Sun Q."/>
            <person name="Evtushenko L."/>
        </authorList>
    </citation>
    <scope>NUCLEOTIDE SEQUENCE</scope>
    <source>
        <strain evidence="5">VKM Ac-1069</strain>
    </source>
</reference>
<dbReference type="InterPro" id="IPR057326">
    <property type="entry name" value="KR_dom"/>
</dbReference>
<keyword evidence="2" id="KW-0560">Oxidoreductase</keyword>
<gene>
    <name evidence="5" type="ORF">GCM10017577_52080</name>
</gene>
<dbReference type="EMBL" id="BSFQ01000028">
    <property type="protein sequence ID" value="GLL14062.1"/>
    <property type="molecule type" value="Genomic_DNA"/>
</dbReference>
<evidence type="ECO:0000313" key="6">
    <source>
        <dbReference type="Proteomes" id="UP001143463"/>
    </source>
</evidence>
<keyword evidence="6" id="KW-1185">Reference proteome</keyword>
<dbReference type="PANTHER" id="PTHR45024">
    <property type="entry name" value="DEHYDROGENASES, SHORT CHAIN"/>
    <property type="match status" value="1"/>
</dbReference>
<evidence type="ECO:0000256" key="2">
    <source>
        <dbReference type="ARBA" id="ARBA00023002"/>
    </source>
</evidence>
<dbReference type="AlphaFoldDB" id="A0A9W6L6N2"/>
<protein>
    <submittedName>
        <fullName evidence="5">Short-chain type dehydrogenase/reductase</fullName>
    </submittedName>
</protein>
<dbReference type="PROSITE" id="PS00061">
    <property type="entry name" value="ADH_SHORT"/>
    <property type="match status" value="1"/>
</dbReference>
<comment type="similarity">
    <text evidence="1 3">Belongs to the short-chain dehydrogenases/reductases (SDR) family.</text>
</comment>
<dbReference type="PRINTS" id="PR00081">
    <property type="entry name" value="GDHRDH"/>
</dbReference>
<dbReference type="Proteomes" id="UP001143463">
    <property type="component" value="Unassembled WGS sequence"/>
</dbReference>
<evidence type="ECO:0000313" key="5">
    <source>
        <dbReference type="EMBL" id="GLL14062.1"/>
    </source>
</evidence>
<evidence type="ECO:0000256" key="1">
    <source>
        <dbReference type="ARBA" id="ARBA00006484"/>
    </source>
</evidence>
<dbReference type="SMART" id="SM00822">
    <property type="entry name" value="PKS_KR"/>
    <property type="match status" value="1"/>
</dbReference>
<dbReference type="GO" id="GO:0016491">
    <property type="term" value="F:oxidoreductase activity"/>
    <property type="evidence" value="ECO:0007669"/>
    <property type="project" value="UniProtKB-KW"/>
</dbReference>
<dbReference type="Gene3D" id="3.40.50.720">
    <property type="entry name" value="NAD(P)-binding Rossmann-like Domain"/>
    <property type="match status" value="1"/>
</dbReference>
<dbReference type="PANTHER" id="PTHR45024:SF2">
    <property type="entry name" value="SCP2 DOMAIN-CONTAINING PROTEIN"/>
    <property type="match status" value="1"/>
</dbReference>
<evidence type="ECO:0000259" key="4">
    <source>
        <dbReference type="SMART" id="SM00822"/>
    </source>
</evidence>